<name>A0A0C9S4Q3_9CONI</name>
<dbReference type="PROSITE" id="PS51471">
    <property type="entry name" value="FE2OG_OXY"/>
    <property type="match status" value="1"/>
</dbReference>
<dbReference type="SUPFAM" id="SSF51197">
    <property type="entry name" value="Clavaminate synthase-like"/>
    <property type="match status" value="1"/>
</dbReference>
<dbReference type="GO" id="GO:0016491">
    <property type="term" value="F:oxidoreductase activity"/>
    <property type="evidence" value="ECO:0007669"/>
    <property type="project" value="UniProtKB-KW"/>
</dbReference>
<dbReference type="InterPro" id="IPR050231">
    <property type="entry name" value="Iron_ascorbate_oxido_reductase"/>
</dbReference>
<keyword evidence="2 3" id="KW-0408">Iron</keyword>
<dbReference type="AlphaFoldDB" id="A0A0C9S4Q3"/>
<dbReference type="Pfam" id="PF03171">
    <property type="entry name" value="2OG-FeII_Oxy"/>
    <property type="match status" value="1"/>
</dbReference>
<dbReference type="Pfam" id="PF14226">
    <property type="entry name" value="DIOX_N"/>
    <property type="match status" value="1"/>
</dbReference>
<feature type="domain" description="Fe2OG dioxygenase" evidence="4">
    <location>
        <begin position="165"/>
        <end position="272"/>
    </location>
</feature>
<accession>A0A0C9S4Q3</accession>
<evidence type="ECO:0000256" key="1">
    <source>
        <dbReference type="ARBA" id="ARBA00022723"/>
    </source>
</evidence>
<organism evidence="5">
    <name type="scientific">Wollemia nobilis</name>
    <dbReference type="NCBI Taxonomy" id="56998"/>
    <lineage>
        <taxon>Eukaryota</taxon>
        <taxon>Viridiplantae</taxon>
        <taxon>Streptophyta</taxon>
        <taxon>Embryophyta</taxon>
        <taxon>Tracheophyta</taxon>
        <taxon>Spermatophyta</taxon>
        <taxon>Pinopsida</taxon>
        <taxon>Pinidae</taxon>
        <taxon>Conifers II</taxon>
        <taxon>Araucariales</taxon>
        <taxon>Araucariaceae</taxon>
        <taxon>Wollemia</taxon>
    </lineage>
</organism>
<evidence type="ECO:0000313" key="5">
    <source>
        <dbReference type="EMBL" id="JAG87017.1"/>
    </source>
</evidence>
<reference evidence="5" key="1">
    <citation type="submission" date="2015-02" db="EMBL/GenBank/DDBJ databases">
        <title>A transcriptome of Wollemia nobilis - a relic of Gondwana.</title>
        <authorList>
            <person name="Chia J.Y."/>
            <person name="Leong Y.S."/>
            <person name="Abdul Karim S."/>
            <person name="Wan Azmi N."/>
            <person name="Hercus R."/>
            <person name="Croft L."/>
        </authorList>
    </citation>
    <scope>NUCLEOTIDE SEQUENCE</scope>
    <source>
        <strain evidence="5">MaeBrown</strain>
        <tissue evidence="5">Leaf</tissue>
    </source>
</reference>
<sequence>MFSPGNFHQCQGETELPVVDLSTLHLEPEADHLEIENLRKACEQWGVFRVVNHGIEEELIRRMDFVSRDLFSLPPEVKERAVSPRVFDGYCTASQLFQGESMSFPGTVASQSIEQYTEKLWPLGNPKFCDTLRNYKCKLFHLANSMLKLILHSWGLNAVKYFRSDFEGCEGNLRLNHLQPFEESDVGEVIRFKAHKDLGVMSILYNDEVSGLQIRSKQGDWFNMKPLPGSLLIIIGDALKIWSNDRCWSAEHRVVYGERKPRLSAVLFWNFPPEKEVRAPEDLIDEKHPQRYRPFVFKDYREAKARGAPLDIVL</sequence>
<dbReference type="Gene3D" id="2.60.120.330">
    <property type="entry name" value="B-lactam Antibiotic, Isopenicillin N Synthase, Chain"/>
    <property type="match status" value="1"/>
</dbReference>
<dbReference type="InterPro" id="IPR027443">
    <property type="entry name" value="IPNS-like_sf"/>
</dbReference>
<keyword evidence="3" id="KW-0560">Oxidoreductase</keyword>
<evidence type="ECO:0000259" key="4">
    <source>
        <dbReference type="PROSITE" id="PS51471"/>
    </source>
</evidence>
<evidence type="ECO:0000256" key="2">
    <source>
        <dbReference type="ARBA" id="ARBA00023004"/>
    </source>
</evidence>
<dbReference type="InterPro" id="IPR026992">
    <property type="entry name" value="DIOX_N"/>
</dbReference>
<keyword evidence="1 3" id="KW-0479">Metal-binding</keyword>
<dbReference type="InterPro" id="IPR005123">
    <property type="entry name" value="Oxoglu/Fe-dep_dioxygenase_dom"/>
</dbReference>
<dbReference type="EMBL" id="GCHU01013725">
    <property type="protein sequence ID" value="JAG87017.1"/>
    <property type="molecule type" value="Transcribed_RNA"/>
</dbReference>
<protein>
    <submittedName>
        <fullName evidence="5">TSA: Wollemia nobilis Ref_Wollemi_Transcript_13803_1124 transcribed RNA sequence</fullName>
    </submittedName>
</protein>
<dbReference type="GO" id="GO:0046872">
    <property type="term" value="F:metal ion binding"/>
    <property type="evidence" value="ECO:0007669"/>
    <property type="project" value="UniProtKB-KW"/>
</dbReference>
<dbReference type="InterPro" id="IPR044861">
    <property type="entry name" value="IPNS-like_FE2OG_OXY"/>
</dbReference>
<evidence type="ECO:0000256" key="3">
    <source>
        <dbReference type="RuleBase" id="RU003682"/>
    </source>
</evidence>
<dbReference type="PANTHER" id="PTHR47990">
    <property type="entry name" value="2-OXOGLUTARATE (2OG) AND FE(II)-DEPENDENT OXYGENASE SUPERFAMILY PROTEIN-RELATED"/>
    <property type="match status" value="1"/>
</dbReference>
<proteinExistence type="inferred from homology"/>
<comment type="similarity">
    <text evidence="3">Belongs to the iron/ascorbate-dependent oxidoreductase family.</text>
</comment>